<feature type="repeat" description="PPR" evidence="3">
    <location>
        <begin position="593"/>
        <end position="627"/>
    </location>
</feature>
<feature type="repeat" description="PPR" evidence="3">
    <location>
        <begin position="562"/>
        <end position="592"/>
    </location>
</feature>
<name>A0AAU9SFL8_THLAR</name>
<dbReference type="FunFam" id="1.25.40.10:FF:000380">
    <property type="entry name" value="Pentatricopeptide repeat-containing protein, chloroplastic"/>
    <property type="match status" value="1"/>
</dbReference>
<comment type="caution">
    <text evidence="6">The sequence shown here is derived from an EMBL/GenBank/DDBJ whole genome shotgun (WGS) entry which is preliminary data.</text>
</comment>
<dbReference type="GO" id="GO:0008270">
    <property type="term" value="F:zinc ion binding"/>
    <property type="evidence" value="ECO:0007669"/>
    <property type="project" value="InterPro"/>
</dbReference>
<keyword evidence="7" id="KW-1185">Reference proteome</keyword>
<protein>
    <recommendedName>
        <fullName evidence="5">DYW domain-containing protein</fullName>
    </recommendedName>
</protein>
<dbReference type="SUPFAM" id="SSF48452">
    <property type="entry name" value="TPR-like"/>
    <property type="match status" value="1"/>
</dbReference>
<feature type="repeat" description="PPR" evidence="3">
    <location>
        <begin position="149"/>
        <end position="183"/>
    </location>
</feature>
<evidence type="ECO:0000313" key="7">
    <source>
        <dbReference type="Proteomes" id="UP000836841"/>
    </source>
</evidence>
<dbReference type="Gene3D" id="1.25.40.10">
    <property type="entry name" value="Tetratricopeptide repeat domain"/>
    <property type="match status" value="5"/>
</dbReference>
<proteinExistence type="inferred from homology"/>
<feature type="region of interest" description="Disordered" evidence="4">
    <location>
        <begin position="1"/>
        <end position="44"/>
    </location>
</feature>
<dbReference type="PROSITE" id="PS51375">
    <property type="entry name" value="PPR"/>
    <property type="match status" value="10"/>
</dbReference>
<dbReference type="InterPro" id="IPR002885">
    <property type="entry name" value="PPR_rpt"/>
</dbReference>
<reference evidence="6 7" key="1">
    <citation type="submission" date="2022-03" db="EMBL/GenBank/DDBJ databases">
        <authorList>
            <person name="Nunn A."/>
            <person name="Chopra R."/>
            <person name="Nunn A."/>
            <person name="Contreras Garrido A."/>
        </authorList>
    </citation>
    <scope>NUCLEOTIDE SEQUENCE [LARGE SCALE GENOMIC DNA]</scope>
</reference>
<dbReference type="PANTHER" id="PTHR47926">
    <property type="entry name" value="PENTATRICOPEPTIDE REPEAT-CONTAINING PROTEIN"/>
    <property type="match status" value="1"/>
</dbReference>
<dbReference type="InterPro" id="IPR032867">
    <property type="entry name" value="DYW_dom"/>
</dbReference>
<comment type="similarity">
    <text evidence="1">Belongs to the PPR family. PCMP-H subfamily.</text>
</comment>
<accession>A0AAU9SFL8</accession>
<dbReference type="Pfam" id="PF14432">
    <property type="entry name" value="DYW_deaminase"/>
    <property type="match status" value="1"/>
</dbReference>
<feature type="repeat" description="PPR" evidence="3">
    <location>
        <begin position="421"/>
        <end position="455"/>
    </location>
</feature>
<dbReference type="GO" id="GO:0003723">
    <property type="term" value="F:RNA binding"/>
    <property type="evidence" value="ECO:0007669"/>
    <property type="project" value="InterPro"/>
</dbReference>
<evidence type="ECO:0000256" key="1">
    <source>
        <dbReference type="ARBA" id="ARBA00006643"/>
    </source>
</evidence>
<dbReference type="GO" id="GO:0009451">
    <property type="term" value="P:RNA modification"/>
    <property type="evidence" value="ECO:0007669"/>
    <property type="project" value="InterPro"/>
</dbReference>
<feature type="repeat" description="PPR" evidence="3">
    <location>
        <begin position="456"/>
        <end position="490"/>
    </location>
</feature>
<sequence length="896" mass="100049">MEGLVVHSNSTPPLATPLKVETASEHSSKPLKPHVSFNKTREPSSIKLDPKTTDAYLNYLCMNGRLSEAVAALDSISQSGFKVRSHTLTRLIESCTDSKSTTLGHKLYQHIGLLMEIDPFIETKLVGMYAKCGYLADARRVFDEMHERDLYAWSAMIGACSRERRWRDVVDLFYSMMQEGVVPDDFLFPKILQACGNCRDVETGKLIHSIVIRCGMSSEIRVNNTILAVYAKCGELSLARKFFDKMDGKDKVSWNSIITGYCLTGKIEEARWLLSLMQKDGFEPGLVTWNIFITSYNQLGNCDLAMEVMKEMEGCGITPDVVTWTSMVSGLAQSNRIVQALDMFREMLLVGVEPNAVTLMTAISACASFTALWKGMELHSIAVKMGLDEDVLIRNSLIDLYSKCGKLEAARQVFDMILEKDVCTWNSMISGYCQAGYCGKAHDLFMSMRQSGIAPNVITWNVMITGHMQNGDEDLAMDLFQRMEKDGTIKRDTASWNSLIAGYLQTGQKNKALGIFRQMQLYCVRPNPVTILSLLPACANLVDAKKVKEIHACVFRHNLGSDLSVLNSLIDSYAKAGNLVYSRKIFDRMSTKDIVTWNTMIAGSVLLGCSNTALALLEQMKNVGLKLNRGTFLSVISACGLGGMVEKGKQIFSSMTEDYFVLPSMEHYVAMVHLFGRAGRLEEAVEFIENMTIEPDFSVWSALLIACKVHGNVNLAIYAGERLLELKPGNALIQQFVLQMYAIRGNSDESFNARKAYKGNDTERSLGWSWIEVRNVVHTFVAGDQSKPNSEILHSWVKKMAGEIRKPESHQGLFFLEEENEEISGVHSEKLAIAFALIGSTQASKSIRIIKNLRICSDCHRLAKFISMTHGCKIYLKDPACLHHIKDGHCSCGDYW</sequence>
<dbReference type="Pfam" id="PF13041">
    <property type="entry name" value="PPR_2"/>
    <property type="match status" value="3"/>
</dbReference>
<gene>
    <name evidence="6" type="ORF">TAV2_LOCUS15082</name>
</gene>
<dbReference type="Proteomes" id="UP000836841">
    <property type="component" value="Unassembled WGS sequence"/>
</dbReference>
<feature type="repeat" description="PPR" evidence="3">
    <location>
        <begin position="250"/>
        <end position="284"/>
    </location>
</feature>
<dbReference type="EMBL" id="CAJVSB020000794">
    <property type="protein sequence ID" value="CAH2062621.1"/>
    <property type="molecule type" value="Genomic_DNA"/>
</dbReference>
<evidence type="ECO:0000259" key="5">
    <source>
        <dbReference type="Pfam" id="PF14432"/>
    </source>
</evidence>
<organism evidence="6 7">
    <name type="scientific">Thlaspi arvense</name>
    <name type="common">Field penny-cress</name>
    <dbReference type="NCBI Taxonomy" id="13288"/>
    <lineage>
        <taxon>Eukaryota</taxon>
        <taxon>Viridiplantae</taxon>
        <taxon>Streptophyta</taxon>
        <taxon>Embryophyta</taxon>
        <taxon>Tracheophyta</taxon>
        <taxon>Spermatophyta</taxon>
        <taxon>Magnoliopsida</taxon>
        <taxon>eudicotyledons</taxon>
        <taxon>Gunneridae</taxon>
        <taxon>Pentapetalae</taxon>
        <taxon>rosids</taxon>
        <taxon>malvids</taxon>
        <taxon>Brassicales</taxon>
        <taxon>Brassicaceae</taxon>
        <taxon>Thlaspideae</taxon>
        <taxon>Thlaspi</taxon>
    </lineage>
</organism>
<dbReference type="FunFam" id="1.25.40.10:FF:000393">
    <property type="entry name" value="Pentatricopeptide repeat-containing protein At1g20230"/>
    <property type="match status" value="1"/>
</dbReference>
<feature type="repeat" description="PPR" evidence="3">
    <location>
        <begin position="285"/>
        <end position="319"/>
    </location>
</feature>
<evidence type="ECO:0000256" key="3">
    <source>
        <dbReference type="PROSITE-ProRule" id="PRU00708"/>
    </source>
</evidence>
<feature type="repeat" description="PPR" evidence="3">
    <location>
        <begin position="390"/>
        <end position="420"/>
    </location>
</feature>
<feature type="repeat" description="PPR" evidence="3">
    <location>
        <begin position="320"/>
        <end position="354"/>
    </location>
</feature>
<dbReference type="NCBIfam" id="TIGR00756">
    <property type="entry name" value="PPR"/>
    <property type="match status" value="11"/>
</dbReference>
<evidence type="ECO:0000256" key="2">
    <source>
        <dbReference type="ARBA" id="ARBA00022737"/>
    </source>
</evidence>
<dbReference type="PANTHER" id="PTHR47926:SF369">
    <property type="entry name" value="DYW DOMAIN-CONTAINING PROTEIN"/>
    <property type="match status" value="1"/>
</dbReference>
<feature type="domain" description="DYW" evidence="5">
    <location>
        <begin position="817"/>
        <end position="896"/>
    </location>
</feature>
<dbReference type="AlphaFoldDB" id="A0AAU9SFL8"/>
<keyword evidence="2" id="KW-0677">Repeat</keyword>
<dbReference type="InterPro" id="IPR046960">
    <property type="entry name" value="PPR_At4g14850-like_plant"/>
</dbReference>
<dbReference type="FunFam" id="1.25.40.10:FF:000158">
    <property type="entry name" value="pentatricopeptide repeat-containing protein At2g33680"/>
    <property type="match status" value="1"/>
</dbReference>
<evidence type="ECO:0000256" key="4">
    <source>
        <dbReference type="SAM" id="MobiDB-lite"/>
    </source>
</evidence>
<feature type="repeat" description="PPR" evidence="3">
    <location>
        <begin position="492"/>
        <end position="526"/>
    </location>
</feature>
<dbReference type="InterPro" id="IPR011990">
    <property type="entry name" value="TPR-like_helical_dom_sf"/>
</dbReference>
<dbReference type="Pfam" id="PF01535">
    <property type="entry name" value="PPR"/>
    <property type="match status" value="8"/>
</dbReference>
<evidence type="ECO:0000313" key="6">
    <source>
        <dbReference type="EMBL" id="CAH2062621.1"/>
    </source>
</evidence>
<dbReference type="GO" id="GO:0099402">
    <property type="term" value="P:plant organ development"/>
    <property type="evidence" value="ECO:0007669"/>
    <property type="project" value="UniProtKB-ARBA"/>
</dbReference>